<comment type="caution">
    <text evidence="1">The sequence shown here is derived from an EMBL/GenBank/DDBJ whole genome shotgun (WGS) entry which is preliminary data.</text>
</comment>
<proteinExistence type="predicted"/>
<sequence>MRNKVTGSPSAPFVQAGVVNGNIVFEAEPAPVPRQLPPVPAWFISRDAELAALDTAVAEADGPALALIVGAGGMGKTWLAVWWAHHNLALFPDGQVFVDLRGVAPAGQFLPPAAVLRCVLDALGVPAPAVPVDFQAQVGRFRSLVAGRRMLFLFDDVRDADHVRAALPSTAGCVTLVTSRNRLDSLDASVRIGMREFSADESAEMFARRWGRDRLDAEPAAVRSLVADCAGLPLALGIAASWVAAHREFPIEVFARELRDARLPTLDGVEPVLSSSYHALSAEQAAVFALLGLLPGAHTGIEAIAALTAVPVRPVLRALQRVSLIDECAPGRWQLHDLVRLYALSRLDDHEEALDRLVGYYVRTGFAADRVLDPRRAAIDVSSDVRFEDRAAAVAWFEAEHGCLLALQRFVAERGRQVDAWRLAWVMHSFHWQQGLVRDQAGTWRVALRDRLDDSSAALARRLLGSALVRTGAVEDALVLLGEALTLYQGDSWGEAHTHRSLARGWHAAGDVPRALAHATMATTLYRSVDSPVDVADALELQGRYETELGRLAEAREAAEAALDLYRRNGNIEGEATALDGLGHIEQRSGRPEVAVQHYERALALFDGRHAYHLAETFDRLAECRASLGDTEHARPAWEAALALYESQQRDADVDRVRARLDKR</sequence>
<keyword evidence="2" id="KW-1185">Reference proteome</keyword>
<dbReference type="PANTHER" id="PTHR47691">
    <property type="entry name" value="REGULATOR-RELATED"/>
    <property type="match status" value="1"/>
</dbReference>
<evidence type="ECO:0000313" key="2">
    <source>
        <dbReference type="Proteomes" id="UP001589810"/>
    </source>
</evidence>
<organism evidence="1 2">
    <name type="scientific">Kutzneria chonburiensis</name>
    <dbReference type="NCBI Taxonomy" id="1483604"/>
    <lineage>
        <taxon>Bacteria</taxon>
        <taxon>Bacillati</taxon>
        <taxon>Actinomycetota</taxon>
        <taxon>Actinomycetes</taxon>
        <taxon>Pseudonocardiales</taxon>
        <taxon>Pseudonocardiaceae</taxon>
        <taxon>Kutzneria</taxon>
    </lineage>
</organism>
<dbReference type="Pfam" id="PF13424">
    <property type="entry name" value="TPR_12"/>
    <property type="match status" value="1"/>
</dbReference>
<reference evidence="1 2" key="1">
    <citation type="submission" date="2024-09" db="EMBL/GenBank/DDBJ databases">
        <authorList>
            <person name="Sun Q."/>
            <person name="Mori K."/>
        </authorList>
    </citation>
    <scope>NUCLEOTIDE SEQUENCE [LARGE SCALE GENOMIC DNA]</scope>
    <source>
        <strain evidence="1 2">TBRC 1432</strain>
    </source>
</reference>
<dbReference type="EMBL" id="JBHLUD010000001">
    <property type="protein sequence ID" value="MFC0540516.1"/>
    <property type="molecule type" value="Genomic_DNA"/>
</dbReference>
<dbReference type="Proteomes" id="UP001589810">
    <property type="component" value="Unassembled WGS sequence"/>
</dbReference>
<dbReference type="SUPFAM" id="SSF48452">
    <property type="entry name" value="TPR-like"/>
    <property type="match status" value="1"/>
</dbReference>
<dbReference type="InterPro" id="IPR019734">
    <property type="entry name" value="TPR_rpt"/>
</dbReference>
<dbReference type="Gene3D" id="1.25.40.10">
    <property type="entry name" value="Tetratricopeptide repeat domain"/>
    <property type="match status" value="1"/>
</dbReference>
<evidence type="ECO:0000313" key="1">
    <source>
        <dbReference type="EMBL" id="MFC0540516.1"/>
    </source>
</evidence>
<dbReference type="Gene3D" id="3.40.50.300">
    <property type="entry name" value="P-loop containing nucleotide triphosphate hydrolases"/>
    <property type="match status" value="1"/>
</dbReference>
<dbReference type="InterPro" id="IPR011990">
    <property type="entry name" value="TPR-like_helical_dom_sf"/>
</dbReference>
<dbReference type="SUPFAM" id="SSF52540">
    <property type="entry name" value="P-loop containing nucleoside triphosphate hydrolases"/>
    <property type="match status" value="1"/>
</dbReference>
<dbReference type="RefSeq" id="WP_273939305.1">
    <property type="nucleotide sequence ID" value="NZ_CP097263.1"/>
</dbReference>
<dbReference type="InterPro" id="IPR027417">
    <property type="entry name" value="P-loop_NTPase"/>
</dbReference>
<accession>A0ABV6MJP8</accession>
<dbReference type="SMART" id="SM00028">
    <property type="entry name" value="TPR"/>
    <property type="match status" value="5"/>
</dbReference>
<dbReference type="PANTHER" id="PTHR47691:SF3">
    <property type="entry name" value="HTH-TYPE TRANSCRIPTIONAL REGULATOR RV0890C-RELATED"/>
    <property type="match status" value="1"/>
</dbReference>
<protein>
    <submittedName>
        <fullName evidence="1">Tetratricopeptide repeat protein</fullName>
    </submittedName>
</protein>
<name>A0ABV6MJP8_9PSEU</name>
<dbReference type="PRINTS" id="PR00364">
    <property type="entry name" value="DISEASERSIST"/>
</dbReference>
<gene>
    <name evidence="1" type="ORF">ACFFH7_03435</name>
</gene>